<reference evidence="1 2" key="1">
    <citation type="submission" date="2020-07" db="EMBL/GenBank/DDBJ databases">
        <title>Vallitalea guaymasensis genome.</title>
        <authorList>
            <person name="Postec A."/>
        </authorList>
    </citation>
    <scope>NUCLEOTIDE SEQUENCE [LARGE SCALE GENOMIC DNA]</scope>
    <source>
        <strain evidence="1 2">Ra1766G1</strain>
    </source>
</reference>
<dbReference type="Proteomes" id="UP000677305">
    <property type="component" value="Chromosome"/>
</dbReference>
<keyword evidence="2" id="KW-1185">Reference proteome</keyword>
<evidence type="ECO:0000313" key="1">
    <source>
        <dbReference type="EMBL" id="QUH28568.1"/>
    </source>
</evidence>
<sequence length="153" mass="18698">MKKTILSKEEASKIRKELNSIWDISRHYWYPLYDCKRNDLIAFDSEYLDTDSKLIEIKNIFRDRKIMDIYEFREDGISTKISNIVDYDFWETEIYFWNNESFWFDSSKDWIIYKNHEGTTTFGGLWLVNKLKELWSDWNENISWDTKNKSGIK</sequence>
<protein>
    <submittedName>
        <fullName evidence="1">Uncharacterized protein</fullName>
    </submittedName>
</protein>
<evidence type="ECO:0000313" key="2">
    <source>
        <dbReference type="Proteomes" id="UP000677305"/>
    </source>
</evidence>
<dbReference type="RefSeq" id="WP_212692795.1">
    <property type="nucleotide sequence ID" value="NZ_CP058561.1"/>
</dbReference>
<dbReference type="EMBL" id="CP058561">
    <property type="protein sequence ID" value="QUH28568.1"/>
    <property type="molecule type" value="Genomic_DNA"/>
</dbReference>
<organism evidence="1 2">
    <name type="scientific">Vallitalea guaymasensis</name>
    <dbReference type="NCBI Taxonomy" id="1185412"/>
    <lineage>
        <taxon>Bacteria</taxon>
        <taxon>Bacillati</taxon>
        <taxon>Bacillota</taxon>
        <taxon>Clostridia</taxon>
        <taxon>Lachnospirales</taxon>
        <taxon>Vallitaleaceae</taxon>
        <taxon>Vallitalea</taxon>
    </lineage>
</organism>
<dbReference type="AlphaFoldDB" id="A0A8J8SBA5"/>
<gene>
    <name evidence="1" type="ORF">HYG85_06390</name>
</gene>
<dbReference type="KEGG" id="vgu:HYG85_06390"/>
<accession>A0A8J8SBA5</accession>
<name>A0A8J8SBA5_9FIRM</name>
<proteinExistence type="predicted"/>